<organism evidence="2 3">
    <name type="scientific">Ignelater luminosus</name>
    <name type="common">Cucubano</name>
    <name type="synonym">Pyrophorus luminosus</name>
    <dbReference type="NCBI Taxonomy" id="2038154"/>
    <lineage>
        <taxon>Eukaryota</taxon>
        <taxon>Metazoa</taxon>
        <taxon>Ecdysozoa</taxon>
        <taxon>Arthropoda</taxon>
        <taxon>Hexapoda</taxon>
        <taxon>Insecta</taxon>
        <taxon>Pterygota</taxon>
        <taxon>Neoptera</taxon>
        <taxon>Endopterygota</taxon>
        <taxon>Coleoptera</taxon>
        <taxon>Polyphaga</taxon>
        <taxon>Elateriformia</taxon>
        <taxon>Elateroidea</taxon>
        <taxon>Elateridae</taxon>
        <taxon>Agrypninae</taxon>
        <taxon>Pyrophorini</taxon>
        <taxon>Ignelater</taxon>
    </lineage>
</organism>
<feature type="compositionally biased region" description="Basic and acidic residues" evidence="1">
    <location>
        <begin position="148"/>
        <end position="175"/>
    </location>
</feature>
<comment type="caution">
    <text evidence="2">The sequence shown here is derived from an EMBL/GenBank/DDBJ whole genome shotgun (WGS) entry which is preliminary data.</text>
</comment>
<evidence type="ECO:0000313" key="2">
    <source>
        <dbReference type="EMBL" id="KAF2887732.1"/>
    </source>
</evidence>
<sequence>MTVLYCIWLDTAAYRTGVKVSVTTNSDLSYSSIEDGEVCKSLKKAAFCKLGPSLGGKKKPTFDRLWAAIAAGFGYTASNSTKQIFHDGEASSKTYLLTAARHHYGLMKREVMEITDYAVPYCSNTISQEVFSSSHTQMSRPYPNASDCKNKGERPRGKSRILTDTEKKKSKKASESEEEDDILLSSSNGETFEDIVAKDKKI</sequence>
<proteinExistence type="predicted"/>
<evidence type="ECO:0000256" key="1">
    <source>
        <dbReference type="SAM" id="MobiDB-lite"/>
    </source>
</evidence>
<accession>A0A8K0CM31</accession>
<gene>
    <name evidence="2" type="ORF">ILUMI_18441</name>
</gene>
<feature type="region of interest" description="Disordered" evidence="1">
    <location>
        <begin position="133"/>
        <end position="186"/>
    </location>
</feature>
<keyword evidence="3" id="KW-1185">Reference proteome</keyword>
<name>A0A8K0CM31_IGNLU</name>
<evidence type="ECO:0000313" key="3">
    <source>
        <dbReference type="Proteomes" id="UP000801492"/>
    </source>
</evidence>
<protein>
    <submittedName>
        <fullName evidence="2">Uncharacterized protein</fullName>
    </submittedName>
</protein>
<reference evidence="2" key="1">
    <citation type="submission" date="2019-08" db="EMBL/GenBank/DDBJ databases">
        <title>The genome of the North American firefly Photinus pyralis.</title>
        <authorList>
            <consortium name="Photinus pyralis genome working group"/>
            <person name="Fallon T.R."/>
            <person name="Sander Lower S.E."/>
            <person name="Weng J.-K."/>
        </authorList>
    </citation>
    <scope>NUCLEOTIDE SEQUENCE</scope>
    <source>
        <strain evidence="2">TRF0915ILg1</strain>
        <tissue evidence="2">Whole body</tissue>
    </source>
</reference>
<dbReference type="AlphaFoldDB" id="A0A8K0CM31"/>
<dbReference type="Proteomes" id="UP000801492">
    <property type="component" value="Unassembled WGS sequence"/>
</dbReference>
<dbReference type="EMBL" id="VTPC01081995">
    <property type="protein sequence ID" value="KAF2887732.1"/>
    <property type="molecule type" value="Genomic_DNA"/>
</dbReference>